<sequence length="724" mass="78272">MPGKVAPITTTTTPLPRAEEACASSPEYPGCDAICNFLIDIVLGGCFGTTTPEHADGNHKEGRARSQLSYCAGLAGDGLSRTQSVYALNCHRGGGGSVNERERLETVILPRLRFNPRPSAATSSSSSSLRDFFDTFLADDAPHSFRLFHESNGDEDVDTTPWRDVDEVRSERTITFRAKINPGSSSNPLSPQSERSNNCNNSNNATVIPLKVTIFQSLVKRSETWVLECEFSFDFHSQHSADASAPSPSNHSNSVVGGGMGKRLGSGLGQFFMSNVVKGTTVNVAVILRECGDDDSDRDGPATTTNAARDPNGGDVDDGDDTVGVSQKFCHDATLSCLVHPLLLPIGGIRGHSGTSVGRRRDGRSEDDDVLFSACVTEEGPSRIGASLLSAIKARNAPCCIDLDGPSVPDTSLAGVPIDDRPNGPSFKNSWSAEQSGEEKRHQRTQEDVLRCSSIGSLRCKNAPSFDVSRSPSTTAMRRMILERRDHSTVESTNAPCAIGTSDAHVVPSAQRAPSSSSRQSRGLSMRIEMELVGGNGNSSNSSSLSSSFSRSASISTIDDKIRRGLRKRVARSWISWAESWCMRLWEDDEIERARRKALGVGPRQDYTSRRSRVNVRPSVRRIGDPVVRSSDAMSSTATPPPKYAWEKLHLVGDDAGHRIERWMSSEQEGECGVEVTCTTKRAPAFGKQSRSPSLAMANRPRRRGGTSKTPRKRSLLSNLAGTL</sequence>
<feature type="region of interest" description="Disordered" evidence="1">
    <location>
        <begin position="177"/>
        <end position="202"/>
    </location>
</feature>
<feature type="compositionally biased region" description="Basic and acidic residues" evidence="1">
    <location>
        <begin position="437"/>
        <end position="448"/>
    </location>
</feature>
<evidence type="ECO:0000256" key="1">
    <source>
        <dbReference type="SAM" id="MobiDB-lite"/>
    </source>
</evidence>
<feature type="compositionally biased region" description="Polar residues" evidence="1">
    <location>
        <begin position="182"/>
        <end position="195"/>
    </location>
</feature>
<protein>
    <recommendedName>
        <fullName evidence="4">VASt domain-containing protein</fullName>
    </recommendedName>
</protein>
<keyword evidence="3" id="KW-1185">Reference proteome</keyword>
<feature type="region of interest" description="Disordered" evidence="1">
    <location>
        <begin position="414"/>
        <end position="448"/>
    </location>
</feature>
<accession>A0ABD3SCH9</accession>
<feature type="region of interest" description="Disordered" evidence="1">
    <location>
        <begin position="293"/>
        <end position="320"/>
    </location>
</feature>
<dbReference type="EMBL" id="JALLPB020000074">
    <property type="protein sequence ID" value="KAL3822101.1"/>
    <property type="molecule type" value="Genomic_DNA"/>
</dbReference>
<name>A0ABD3SCH9_9STRA</name>
<proteinExistence type="predicted"/>
<evidence type="ECO:0000313" key="2">
    <source>
        <dbReference type="EMBL" id="KAL3822101.1"/>
    </source>
</evidence>
<feature type="compositionally biased region" description="Polar residues" evidence="1">
    <location>
        <begin position="426"/>
        <end position="435"/>
    </location>
</feature>
<comment type="caution">
    <text evidence="2">The sequence shown here is derived from an EMBL/GenBank/DDBJ whole genome shotgun (WGS) entry which is preliminary data.</text>
</comment>
<dbReference type="AlphaFoldDB" id="A0ABD3SCH9"/>
<organism evidence="2 3">
    <name type="scientific">Cyclostephanos tholiformis</name>
    <dbReference type="NCBI Taxonomy" id="382380"/>
    <lineage>
        <taxon>Eukaryota</taxon>
        <taxon>Sar</taxon>
        <taxon>Stramenopiles</taxon>
        <taxon>Ochrophyta</taxon>
        <taxon>Bacillariophyta</taxon>
        <taxon>Coscinodiscophyceae</taxon>
        <taxon>Thalassiosirophycidae</taxon>
        <taxon>Stephanodiscales</taxon>
        <taxon>Stephanodiscaceae</taxon>
        <taxon>Cyclostephanos</taxon>
    </lineage>
</organism>
<dbReference type="Proteomes" id="UP001530377">
    <property type="component" value="Unassembled WGS sequence"/>
</dbReference>
<feature type="region of interest" description="Disordered" evidence="1">
    <location>
        <begin position="239"/>
        <end position="258"/>
    </location>
</feature>
<feature type="region of interest" description="Disordered" evidence="1">
    <location>
        <begin position="682"/>
        <end position="724"/>
    </location>
</feature>
<feature type="compositionally biased region" description="Low complexity" evidence="1">
    <location>
        <begin position="239"/>
        <end position="255"/>
    </location>
</feature>
<evidence type="ECO:0000313" key="3">
    <source>
        <dbReference type="Proteomes" id="UP001530377"/>
    </source>
</evidence>
<gene>
    <name evidence="2" type="ORF">ACHAXA_011879</name>
</gene>
<reference evidence="2 3" key="1">
    <citation type="submission" date="2024-10" db="EMBL/GenBank/DDBJ databases">
        <title>Updated reference genomes for cyclostephanoid diatoms.</title>
        <authorList>
            <person name="Roberts W.R."/>
            <person name="Alverson A.J."/>
        </authorList>
    </citation>
    <scope>NUCLEOTIDE SEQUENCE [LARGE SCALE GENOMIC DNA]</scope>
    <source>
        <strain evidence="2 3">AJA228-03</strain>
    </source>
</reference>
<evidence type="ECO:0008006" key="4">
    <source>
        <dbReference type="Google" id="ProtNLM"/>
    </source>
</evidence>
<feature type="compositionally biased region" description="Basic residues" evidence="1">
    <location>
        <begin position="700"/>
        <end position="715"/>
    </location>
</feature>